<keyword evidence="1" id="KW-1133">Transmembrane helix</keyword>
<dbReference type="STRING" id="1111676.MHC_01555"/>
<dbReference type="OrthoDB" id="9831069at2"/>
<evidence type="ECO:0000313" key="2">
    <source>
        <dbReference type="EMBL" id="AEW45177.1"/>
    </source>
</evidence>
<gene>
    <name evidence="2" type="ordered locus">MHC_01555</name>
</gene>
<keyword evidence="1" id="KW-0812">Transmembrane</keyword>
<name>H6N6A5_MYCHN</name>
<dbReference type="Proteomes" id="UP000009135">
    <property type="component" value="Chromosome"/>
</dbReference>
<reference evidence="2 3" key="1">
    <citation type="journal article" date="2012" name="J. Bacteriol.">
        <title>Complete genome sequence of Mycoplasma haemocanis strain Illinois.</title>
        <authorList>
            <person name="do Nascimento N.C."/>
            <person name="Guimaraes A.M."/>
            <person name="Santos A.P."/>
            <person name="Sanmiguel P.J."/>
            <person name="Messick J.B."/>
        </authorList>
    </citation>
    <scope>NUCLEOTIDE SEQUENCE [LARGE SCALE GENOMIC DNA]</scope>
    <source>
        <strain evidence="2 3">Illinois</strain>
    </source>
</reference>
<sequence>MNKGSLLALGAAGIGSLGIGGLAVFKQWKSISKERVASTIRAKYSAALLDSVRDSSLWEKKYLSLKTSNPKDPILKQAVEKSKTPSENKNEALELLKKRCSSIYDEKVDDLKDFSDFKSLCFKSNEESSGGTGTWISEDTTSTKNKWDDSLTKLHGHSGALVPELESLKNEIKPNNVSHSDSAGSTGHAFAQDIKTKIKNWCTTVKGEIFEGSDSIQFQNQETFCKSNS</sequence>
<protein>
    <submittedName>
        <fullName evidence="2">Uncharacterized protein</fullName>
    </submittedName>
</protein>
<keyword evidence="1" id="KW-0472">Membrane</keyword>
<evidence type="ECO:0000313" key="3">
    <source>
        <dbReference type="Proteomes" id="UP000009135"/>
    </source>
</evidence>
<organism evidence="2 3">
    <name type="scientific">Mycoplasma haemocanis (strain Illinois)</name>
    <dbReference type="NCBI Taxonomy" id="1111676"/>
    <lineage>
        <taxon>Bacteria</taxon>
        <taxon>Bacillati</taxon>
        <taxon>Mycoplasmatota</taxon>
        <taxon>Mollicutes</taxon>
        <taxon>Mycoplasmataceae</taxon>
        <taxon>Mycoplasma</taxon>
    </lineage>
</organism>
<dbReference type="KEGG" id="mhe:MHC_01555"/>
<dbReference type="AlphaFoldDB" id="H6N6A5"/>
<evidence type="ECO:0000256" key="1">
    <source>
        <dbReference type="SAM" id="Phobius"/>
    </source>
</evidence>
<feature type="transmembrane region" description="Helical" evidence="1">
    <location>
        <begin position="6"/>
        <end position="25"/>
    </location>
</feature>
<proteinExistence type="predicted"/>
<accession>H6N6A5</accession>
<dbReference type="EMBL" id="CP003199">
    <property type="protein sequence ID" value="AEW45177.1"/>
    <property type="molecule type" value="Genomic_DNA"/>
</dbReference>
<keyword evidence="3" id="KW-1185">Reference proteome</keyword>
<dbReference type="HOGENOM" id="CLU_096783_0_0_14"/>